<evidence type="ECO:0000313" key="1">
    <source>
        <dbReference type="EMBL" id="GLT16200.1"/>
    </source>
</evidence>
<dbReference type="Proteomes" id="UP001157156">
    <property type="component" value="Unassembled WGS sequence"/>
</dbReference>
<dbReference type="RefSeq" id="WP_089122559.1">
    <property type="nucleotide sequence ID" value="NZ_BSPV01000020.1"/>
</dbReference>
<proteinExistence type="predicted"/>
<comment type="caution">
    <text evidence="1">The sequence shown here is derived from an EMBL/GenBank/DDBJ whole genome shotgun (WGS) entry which is preliminary data.</text>
</comment>
<dbReference type="Pfam" id="PF07103">
    <property type="entry name" value="DUF1365"/>
    <property type="match status" value="1"/>
</dbReference>
<dbReference type="InterPro" id="IPR010775">
    <property type="entry name" value="DUF1365"/>
</dbReference>
<evidence type="ECO:0000313" key="2">
    <source>
        <dbReference type="Proteomes" id="UP001157156"/>
    </source>
</evidence>
<protein>
    <submittedName>
        <fullName evidence="1">DUF1365 domain-containing protein</fullName>
    </submittedName>
</protein>
<reference evidence="2" key="1">
    <citation type="journal article" date="2019" name="Int. J. Syst. Evol. Microbiol.">
        <title>The Global Catalogue of Microorganisms (GCM) 10K type strain sequencing project: providing services to taxonomists for standard genome sequencing and annotation.</title>
        <authorList>
            <consortium name="The Broad Institute Genomics Platform"/>
            <consortium name="The Broad Institute Genome Sequencing Center for Infectious Disease"/>
            <person name="Wu L."/>
            <person name="Ma J."/>
        </authorList>
    </citation>
    <scope>NUCLEOTIDE SEQUENCE [LARGE SCALE GENOMIC DNA]</scope>
    <source>
        <strain evidence="2">NBRC 111146</strain>
    </source>
</reference>
<keyword evidence="2" id="KW-1185">Reference proteome</keyword>
<sequence length="280" mass="32894">MTTTAQPFDFQHGIYKGKVRHRRFSPVLHSFNYPITMLGINVAELDSLNDQHWAFGTQWYKPVRFAQKDYIKSEPGELLQRIKSKVANLGGEWDGENAVMLAQCRCFGVYFSPVNFYFCFEKSGNCKYMLAEVSNTPWNQRHYYLVDMYLVNTENEKMTDKAFHVSPFMQMNMQYKWRVNPPEDKAFVHIENHDKDQQSKKIFDATVALSKLDMKGKLDMKASQSKTRQLRTRQSNTSQPASKLDWLTLPFMNFKVLQGIYWQALKLFSKKVPFVPYRKT</sequence>
<dbReference type="PANTHER" id="PTHR33973">
    <property type="entry name" value="OS07G0153300 PROTEIN"/>
    <property type="match status" value="1"/>
</dbReference>
<dbReference type="EMBL" id="BSPV01000020">
    <property type="protein sequence ID" value="GLT16200.1"/>
    <property type="molecule type" value="Genomic_DNA"/>
</dbReference>
<dbReference type="PANTHER" id="PTHR33973:SF4">
    <property type="entry name" value="OS07G0153300 PROTEIN"/>
    <property type="match status" value="1"/>
</dbReference>
<organism evidence="1 2">
    <name type="scientific">Vibrio algivorus</name>
    <dbReference type="NCBI Taxonomy" id="1667024"/>
    <lineage>
        <taxon>Bacteria</taxon>
        <taxon>Pseudomonadati</taxon>
        <taxon>Pseudomonadota</taxon>
        <taxon>Gammaproteobacteria</taxon>
        <taxon>Vibrionales</taxon>
        <taxon>Vibrionaceae</taxon>
        <taxon>Vibrio</taxon>
    </lineage>
</organism>
<accession>A0ABQ6EUA7</accession>
<name>A0ABQ6EUA7_9VIBR</name>
<gene>
    <name evidence="1" type="ORF">GCM10007931_31760</name>
</gene>